<organism evidence="2 3">
    <name type="scientific">Lampropedia cohaerens</name>
    <dbReference type="NCBI Taxonomy" id="1610491"/>
    <lineage>
        <taxon>Bacteria</taxon>
        <taxon>Pseudomonadati</taxon>
        <taxon>Pseudomonadota</taxon>
        <taxon>Betaproteobacteria</taxon>
        <taxon>Burkholderiales</taxon>
        <taxon>Comamonadaceae</taxon>
        <taxon>Lampropedia</taxon>
    </lineage>
</organism>
<protein>
    <recommendedName>
        <fullName evidence="1">Glycosyltransferase 2-like domain-containing protein</fullName>
    </recommendedName>
</protein>
<dbReference type="Pfam" id="PF00535">
    <property type="entry name" value="Glycos_transf_2"/>
    <property type="match status" value="1"/>
</dbReference>
<evidence type="ECO:0000259" key="1">
    <source>
        <dbReference type="Pfam" id="PF00535"/>
    </source>
</evidence>
<accession>A0A0U1PXF4</accession>
<proteinExistence type="predicted"/>
<reference evidence="2 3" key="1">
    <citation type="submission" date="2015-05" db="EMBL/GenBank/DDBJ databases">
        <title>Draft genome sequence of Lampropedia sp. CT6, isolated from the microbial mat of a hot water spring, located at Manikaran, India.</title>
        <authorList>
            <person name="Tripathi C."/>
            <person name="Rani P."/>
            <person name="Mahato N.K."/>
            <person name="Lal R."/>
        </authorList>
    </citation>
    <scope>NUCLEOTIDE SEQUENCE [LARGE SCALE GENOMIC DNA]</scope>
    <source>
        <strain evidence="2 3">CT6</strain>
    </source>
</reference>
<evidence type="ECO:0000313" key="3">
    <source>
        <dbReference type="Proteomes" id="UP000050580"/>
    </source>
</evidence>
<dbReference type="EMBL" id="LBNQ01000034">
    <property type="protein sequence ID" value="KKW67228.1"/>
    <property type="molecule type" value="Genomic_DNA"/>
</dbReference>
<keyword evidence="3" id="KW-1185">Reference proteome</keyword>
<dbReference type="OrthoDB" id="9815923at2"/>
<dbReference type="SUPFAM" id="SSF53448">
    <property type="entry name" value="Nucleotide-diphospho-sugar transferases"/>
    <property type="match status" value="1"/>
</dbReference>
<evidence type="ECO:0000313" key="2">
    <source>
        <dbReference type="EMBL" id="KKW67228.1"/>
    </source>
</evidence>
<dbReference type="PANTHER" id="PTHR22916:SF3">
    <property type="entry name" value="UDP-GLCNAC:BETAGAL BETA-1,3-N-ACETYLGLUCOSAMINYLTRANSFERASE-LIKE PROTEIN 1"/>
    <property type="match status" value="1"/>
</dbReference>
<dbReference type="Gene3D" id="3.90.550.10">
    <property type="entry name" value="Spore Coat Polysaccharide Biosynthesis Protein SpsA, Chain A"/>
    <property type="match status" value="1"/>
</dbReference>
<dbReference type="CDD" id="cd00761">
    <property type="entry name" value="Glyco_tranf_GTA_type"/>
    <property type="match status" value="1"/>
</dbReference>
<dbReference type="GO" id="GO:0016758">
    <property type="term" value="F:hexosyltransferase activity"/>
    <property type="evidence" value="ECO:0007669"/>
    <property type="project" value="UniProtKB-ARBA"/>
</dbReference>
<comment type="caution">
    <text evidence="2">The sequence shown here is derived from an EMBL/GenBank/DDBJ whole genome shotgun (WGS) entry which is preliminary data.</text>
</comment>
<dbReference type="Proteomes" id="UP000050580">
    <property type="component" value="Unassembled WGS sequence"/>
</dbReference>
<dbReference type="InterPro" id="IPR029044">
    <property type="entry name" value="Nucleotide-diphossugar_trans"/>
</dbReference>
<dbReference type="AlphaFoldDB" id="A0A0U1PXF4"/>
<feature type="domain" description="Glycosyltransferase 2-like" evidence="1">
    <location>
        <begin position="3"/>
        <end position="131"/>
    </location>
</feature>
<dbReference type="PANTHER" id="PTHR22916">
    <property type="entry name" value="GLYCOSYLTRANSFERASE"/>
    <property type="match status" value="1"/>
</dbReference>
<name>A0A0U1PXF4_9BURK</name>
<dbReference type="RefSeq" id="WP_046742411.1">
    <property type="nucleotide sequence ID" value="NZ_LBNQ01000034.1"/>
</dbReference>
<dbReference type="STRING" id="1610491.AAV94_11605"/>
<dbReference type="InterPro" id="IPR001173">
    <property type="entry name" value="Glyco_trans_2-like"/>
</dbReference>
<sequence length="261" mass="29848">MITILTPTYNRAYLLNALYESLLAQDDHSFEWLIVDDGSTDETSELVERFQQDSVFPIVYERQENGGKHTAINTGIRLARGDWVFIVDSDDVLTADAVASIGAAIQHSQGETSLVGVSFRRAYMDGKLMGRPGLSGVRDMSPTQASAIVQGDLAYVFKREAMVAQPFPVYPGEKFVPELYIWNRIGDLGVVRYYLDKAIYRGEYLPDGYTHNFKRHLQRNPRGFLQFYWHQIGRETSWLGRLKCLVRSAQCLFYWGRRKLS</sequence>
<gene>
    <name evidence="2" type="ORF">AAV94_11605</name>
</gene>